<dbReference type="Gene3D" id="3.30.70.80">
    <property type="entry name" value="Peptidase S8 propeptide/proteinase inhibitor I9"/>
    <property type="match status" value="1"/>
</dbReference>
<dbReference type="PROSITE" id="PS00136">
    <property type="entry name" value="SUBTILASE_ASP"/>
    <property type="match status" value="1"/>
</dbReference>
<dbReference type="Pfam" id="PF02225">
    <property type="entry name" value="PA"/>
    <property type="match status" value="1"/>
</dbReference>
<evidence type="ECO:0000256" key="2">
    <source>
        <dbReference type="ARBA" id="ARBA00022512"/>
    </source>
</evidence>
<keyword evidence="2" id="KW-0964">Secreted</keyword>
<feature type="domain" description="Peptidase S8/S53" evidence="10">
    <location>
        <begin position="155"/>
        <end position="361"/>
    </location>
</feature>
<dbReference type="InterPro" id="IPR023828">
    <property type="entry name" value="Peptidase_S8_Ser-AS"/>
</dbReference>
<evidence type="ECO:0000256" key="6">
    <source>
        <dbReference type="ARBA" id="ARBA00022801"/>
    </source>
</evidence>
<dbReference type="GO" id="GO:0004252">
    <property type="term" value="F:serine-type endopeptidase activity"/>
    <property type="evidence" value="ECO:0007669"/>
    <property type="project" value="UniProtKB-UniRule"/>
</dbReference>
<dbReference type="InterPro" id="IPR022398">
    <property type="entry name" value="Peptidase_S8_His-AS"/>
</dbReference>
<evidence type="ECO:0000259" key="11">
    <source>
        <dbReference type="Pfam" id="PF02225"/>
    </source>
</evidence>
<dbReference type="GO" id="GO:0005615">
    <property type="term" value="C:extracellular space"/>
    <property type="evidence" value="ECO:0007669"/>
    <property type="project" value="TreeGrafter"/>
</dbReference>
<accession>A0A0S2DH99</accession>
<dbReference type="GO" id="GO:0046872">
    <property type="term" value="F:metal ion binding"/>
    <property type="evidence" value="ECO:0007669"/>
    <property type="project" value="UniProtKB-KW"/>
</dbReference>
<feature type="domain" description="Peptidase S8/S53" evidence="10">
    <location>
        <begin position="468"/>
        <end position="537"/>
    </location>
</feature>
<evidence type="ECO:0000313" key="12">
    <source>
        <dbReference type="EMBL" id="ALN57985.1"/>
    </source>
</evidence>
<evidence type="ECO:0000259" key="10">
    <source>
        <dbReference type="Pfam" id="PF00082"/>
    </source>
</evidence>
<evidence type="ECO:0000256" key="3">
    <source>
        <dbReference type="ARBA" id="ARBA00022670"/>
    </source>
</evidence>
<dbReference type="STRING" id="69.GLE_2637"/>
<dbReference type="PROSITE" id="PS00137">
    <property type="entry name" value="SUBTILASE_HIS"/>
    <property type="match status" value="1"/>
</dbReference>
<dbReference type="GO" id="GO:0006508">
    <property type="term" value="P:proteolysis"/>
    <property type="evidence" value="ECO:0007669"/>
    <property type="project" value="UniProtKB-KW"/>
</dbReference>
<evidence type="ECO:0000256" key="7">
    <source>
        <dbReference type="ARBA" id="ARBA00022825"/>
    </source>
</evidence>
<organism evidence="12 13">
    <name type="scientific">Lysobacter enzymogenes</name>
    <dbReference type="NCBI Taxonomy" id="69"/>
    <lineage>
        <taxon>Bacteria</taxon>
        <taxon>Pseudomonadati</taxon>
        <taxon>Pseudomonadota</taxon>
        <taxon>Gammaproteobacteria</taxon>
        <taxon>Lysobacterales</taxon>
        <taxon>Lysobacteraceae</taxon>
        <taxon>Lysobacter</taxon>
    </lineage>
</organism>
<dbReference type="OrthoDB" id="9790784at2"/>
<dbReference type="InterPro" id="IPR036852">
    <property type="entry name" value="Peptidase_S8/S53_dom_sf"/>
</dbReference>
<dbReference type="EMBL" id="CP013140">
    <property type="protein sequence ID" value="ALN57985.1"/>
    <property type="molecule type" value="Genomic_DNA"/>
</dbReference>
<dbReference type="InterPro" id="IPR003137">
    <property type="entry name" value="PA_domain"/>
</dbReference>
<dbReference type="InterPro" id="IPR023827">
    <property type="entry name" value="Peptidase_S8_Asp-AS"/>
</dbReference>
<dbReference type="InterPro" id="IPR015500">
    <property type="entry name" value="Peptidase_S8_subtilisin-rel"/>
</dbReference>
<evidence type="ECO:0000313" key="13">
    <source>
        <dbReference type="Proteomes" id="UP000061569"/>
    </source>
</evidence>
<reference evidence="12 13" key="1">
    <citation type="submission" date="2015-11" db="EMBL/GenBank/DDBJ databases">
        <title>Genome sequences of Lysobacter enzymogenes strain C3 and Lysobacter antibioticus ATCC 29479.</title>
        <authorList>
            <person name="Kobayashi D.Y."/>
        </authorList>
    </citation>
    <scope>NUCLEOTIDE SEQUENCE [LARGE SCALE GENOMIC DNA]</scope>
    <source>
        <strain evidence="12 13">C3</strain>
    </source>
</reference>
<protein>
    <submittedName>
        <fullName evidence="12">Subtilisin N-terminal region/peptidase, families S8 and S53</fullName>
    </submittedName>
</protein>
<proteinExistence type="inferred from homology"/>
<dbReference type="Proteomes" id="UP000061569">
    <property type="component" value="Chromosome"/>
</dbReference>
<dbReference type="InterPro" id="IPR000209">
    <property type="entry name" value="Peptidase_S8/S53_dom"/>
</dbReference>
<dbReference type="KEGG" id="lez:GLE_2637"/>
<evidence type="ECO:0000256" key="4">
    <source>
        <dbReference type="ARBA" id="ARBA00022723"/>
    </source>
</evidence>
<comment type="similarity">
    <text evidence="1 8 9">Belongs to the peptidase S8 family.</text>
</comment>
<evidence type="ECO:0000256" key="9">
    <source>
        <dbReference type="RuleBase" id="RU003355"/>
    </source>
</evidence>
<name>A0A0S2DH99_LYSEN</name>
<keyword evidence="3 8" id="KW-0645">Protease</keyword>
<dbReference type="PROSITE" id="PS51892">
    <property type="entry name" value="SUBTILASE"/>
    <property type="match status" value="1"/>
</dbReference>
<keyword evidence="6 8" id="KW-0378">Hydrolase</keyword>
<dbReference type="Gene3D" id="3.40.50.200">
    <property type="entry name" value="Peptidase S8/S53 domain"/>
    <property type="match status" value="1"/>
</dbReference>
<keyword evidence="4" id="KW-0479">Metal-binding</keyword>
<evidence type="ECO:0000256" key="1">
    <source>
        <dbReference type="ARBA" id="ARBA00011073"/>
    </source>
</evidence>
<dbReference type="PATRIC" id="fig|69.6.peg.2596"/>
<feature type="active site" description="Charge relay system" evidence="8">
    <location>
        <position position="489"/>
    </location>
</feature>
<feature type="domain" description="PA" evidence="11">
    <location>
        <begin position="387"/>
        <end position="460"/>
    </location>
</feature>
<evidence type="ECO:0000256" key="5">
    <source>
        <dbReference type="ARBA" id="ARBA00022729"/>
    </source>
</evidence>
<keyword evidence="2" id="KW-0134">Cell wall</keyword>
<dbReference type="SUPFAM" id="SSF52743">
    <property type="entry name" value="Subtilisin-like"/>
    <property type="match status" value="1"/>
</dbReference>
<dbReference type="InterPro" id="IPR050131">
    <property type="entry name" value="Peptidase_S8_subtilisin-like"/>
</dbReference>
<feature type="active site" description="Charge relay system" evidence="8">
    <location>
        <position position="164"/>
    </location>
</feature>
<keyword evidence="5" id="KW-0732">Signal</keyword>
<dbReference type="InterPro" id="IPR034202">
    <property type="entry name" value="Subtilisin_Carlsberg-like"/>
</dbReference>
<sequence>MKQSKLMCALGLALAATTLSTAAMAQEGPNPNRVWVKFKSGAGVSANAANARSGLAAPANLGQRIQALRGKLSAAKAGDAELNYQFDRSNTAVMTLSSPEAVKALRANPDVESVEIDQPRYLQAQSVPYGIDQVQARNVWDANRDGVLDTGAANGSGIKVCIIDSGLNKGHEDFAGMTITGYPTGWDTDTCGHGTHVAGTIAAANNNVGVVGVSPGKVSLHIVKIFGSNGYNGSDHGQCSWTYSSTLADAAQRCQAAGAKVINMSLGGPSASTAERTAFQTVADAGVLSIAAAGNDGDSSQSYPAGYASVVSVAAVDSSNVKADFSQFTPKVELAAPGVDVLSTYPLKNDPLVVGTSSFAAIPVAGSKQATASAGWVNGGLCQTSSSTWRNKIVVCQRGTNTFVDKITKAKSGRAAGVVIYNNVDGPLAIGLYTGTAPNLSATTTTLPAVGISKVDGEYLVANLAGKTATVDATPSVANSAYETMSGTSMATPHVAGAAAVVWSAKPTATAQQVRDALDATALDIDAAGRDNNTGWGLVQIPAAIAELQSQ</sequence>
<dbReference type="Pfam" id="PF00082">
    <property type="entry name" value="Peptidase_S8"/>
    <property type="match status" value="2"/>
</dbReference>
<gene>
    <name evidence="12" type="ORF">GLE_2637</name>
</gene>
<dbReference type="InterPro" id="IPR037045">
    <property type="entry name" value="S8pro/Inhibitor_I9_sf"/>
</dbReference>
<dbReference type="Gene3D" id="3.50.30.30">
    <property type="match status" value="1"/>
</dbReference>
<evidence type="ECO:0000256" key="8">
    <source>
        <dbReference type="PROSITE-ProRule" id="PRU01240"/>
    </source>
</evidence>
<dbReference type="PANTHER" id="PTHR43806:SF11">
    <property type="entry name" value="CEREVISIN-RELATED"/>
    <property type="match status" value="1"/>
</dbReference>
<feature type="active site" description="Charge relay system" evidence="8">
    <location>
        <position position="193"/>
    </location>
</feature>
<dbReference type="PRINTS" id="PR00723">
    <property type="entry name" value="SUBTILISIN"/>
</dbReference>
<dbReference type="AlphaFoldDB" id="A0A0S2DH99"/>
<dbReference type="PANTHER" id="PTHR43806">
    <property type="entry name" value="PEPTIDASE S8"/>
    <property type="match status" value="1"/>
</dbReference>
<dbReference type="PROSITE" id="PS00138">
    <property type="entry name" value="SUBTILASE_SER"/>
    <property type="match status" value="1"/>
</dbReference>
<keyword evidence="7 8" id="KW-0720">Serine protease</keyword>
<dbReference type="CDD" id="cd07477">
    <property type="entry name" value="Peptidases_S8_Subtilisin_subset"/>
    <property type="match status" value="1"/>
</dbReference>